<dbReference type="Pfam" id="PF04542">
    <property type="entry name" value="Sigma70_r2"/>
    <property type="match status" value="1"/>
</dbReference>
<dbReference type="GO" id="GO:0016987">
    <property type="term" value="F:sigma factor activity"/>
    <property type="evidence" value="ECO:0007669"/>
    <property type="project" value="UniProtKB-KW"/>
</dbReference>
<dbReference type="InterPro" id="IPR036388">
    <property type="entry name" value="WH-like_DNA-bd_sf"/>
</dbReference>
<dbReference type="SUPFAM" id="SSF88659">
    <property type="entry name" value="Sigma3 and sigma4 domains of RNA polymerase sigma factors"/>
    <property type="match status" value="1"/>
</dbReference>
<gene>
    <name evidence="8" type="ORF">BJY14_001363</name>
</gene>
<evidence type="ECO:0000256" key="3">
    <source>
        <dbReference type="ARBA" id="ARBA00023082"/>
    </source>
</evidence>
<keyword evidence="2" id="KW-0805">Transcription regulation</keyword>
<dbReference type="EMBL" id="JACCBA010000001">
    <property type="protein sequence ID" value="NYD45380.1"/>
    <property type="molecule type" value="Genomic_DNA"/>
</dbReference>
<dbReference type="Pfam" id="PF08281">
    <property type="entry name" value="Sigma70_r4_2"/>
    <property type="match status" value="1"/>
</dbReference>
<dbReference type="GO" id="GO:0003677">
    <property type="term" value="F:DNA binding"/>
    <property type="evidence" value="ECO:0007669"/>
    <property type="project" value="UniProtKB-KW"/>
</dbReference>
<feature type="domain" description="RNA polymerase sigma factor 70 region 4 type 2" evidence="7">
    <location>
        <begin position="128"/>
        <end position="178"/>
    </location>
</feature>
<dbReference type="AlphaFoldDB" id="A0A7Y9EDH4"/>
<evidence type="ECO:0000256" key="4">
    <source>
        <dbReference type="ARBA" id="ARBA00023125"/>
    </source>
</evidence>
<dbReference type="InterPro" id="IPR014284">
    <property type="entry name" value="RNA_pol_sigma-70_dom"/>
</dbReference>
<dbReference type="InterPro" id="IPR013249">
    <property type="entry name" value="RNA_pol_sigma70_r4_t2"/>
</dbReference>
<dbReference type="InterPro" id="IPR013325">
    <property type="entry name" value="RNA_pol_sigma_r2"/>
</dbReference>
<dbReference type="Proteomes" id="UP000529783">
    <property type="component" value="Unassembled WGS sequence"/>
</dbReference>
<dbReference type="Gene3D" id="1.10.10.10">
    <property type="entry name" value="Winged helix-like DNA-binding domain superfamily/Winged helix DNA-binding domain"/>
    <property type="match status" value="1"/>
</dbReference>
<comment type="similarity">
    <text evidence="1">Belongs to the sigma-70 factor family. ECF subfamily.</text>
</comment>
<feature type="domain" description="RNA polymerase sigma-70 region 2" evidence="6">
    <location>
        <begin position="29"/>
        <end position="95"/>
    </location>
</feature>
<keyword evidence="4" id="KW-0238">DNA-binding</keyword>
<organism evidence="8 9">
    <name type="scientific">Actinomadura luteofluorescens</name>
    <dbReference type="NCBI Taxonomy" id="46163"/>
    <lineage>
        <taxon>Bacteria</taxon>
        <taxon>Bacillati</taxon>
        <taxon>Actinomycetota</taxon>
        <taxon>Actinomycetes</taxon>
        <taxon>Streptosporangiales</taxon>
        <taxon>Thermomonosporaceae</taxon>
        <taxon>Actinomadura</taxon>
    </lineage>
</organism>
<evidence type="ECO:0000313" key="8">
    <source>
        <dbReference type="EMBL" id="NYD45380.1"/>
    </source>
</evidence>
<proteinExistence type="inferred from homology"/>
<protein>
    <submittedName>
        <fullName evidence="8">RNA polymerase sigma-70 factor (ECF subfamily)</fullName>
    </submittedName>
</protein>
<reference evidence="8 9" key="1">
    <citation type="submission" date="2020-07" db="EMBL/GenBank/DDBJ databases">
        <title>Sequencing the genomes of 1000 actinobacteria strains.</title>
        <authorList>
            <person name="Klenk H.-P."/>
        </authorList>
    </citation>
    <scope>NUCLEOTIDE SEQUENCE [LARGE SCALE GENOMIC DNA]</scope>
    <source>
        <strain evidence="8 9">DSM 40398</strain>
    </source>
</reference>
<name>A0A7Y9EDH4_9ACTN</name>
<dbReference type="InterPro" id="IPR007627">
    <property type="entry name" value="RNA_pol_sigma70_r2"/>
</dbReference>
<accession>A0A7Y9EDH4</accession>
<dbReference type="GO" id="GO:0006352">
    <property type="term" value="P:DNA-templated transcription initiation"/>
    <property type="evidence" value="ECO:0007669"/>
    <property type="project" value="InterPro"/>
</dbReference>
<dbReference type="PANTHER" id="PTHR43133:SF8">
    <property type="entry name" value="RNA POLYMERASE SIGMA FACTOR HI_1459-RELATED"/>
    <property type="match status" value="1"/>
</dbReference>
<dbReference type="Gene3D" id="1.10.1740.10">
    <property type="match status" value="1"/>
</dbReference>
<keyword evidence="5" id="KW-0804">Transcription</keyword>
<evidence type="ECO:0000259" key="6">
    <source>
        <dbReference type="Pfam" id="PF04542"/>
    </source>
</evidence>
<sequence>MTADVDRQQADAELVARFRRDPDEFTAVYDRYFRDVYRYAVGRLDVQAGEDIAAETFCVAFAQRDRFDLSRGGLRPWLFGIATNLVARHRRKEARHYKALMRAGTVPSAEGPESRVVASLAARGLQPQLLKALTRLNRGERDVVLLIALGQLSHEEVARTLGVADGTVRSRLSRARRKFQQLINREELDG</sequence>
<dbReference type="PANTHER" id="PTHR43133">
    <property type="entry name" value="RNA POLYMERASE ECF-TYPE SIGMA FACTO"/>
    <property type="match status" value="1"/>
</dbReference>
<evidence type="ECO:0000313" key="9">
    <source>
        <dbReference type="Proteomes" id="UP000529783"/>
    </source>
</evidence>
<evidence type="ECO:0000256" key="1">
    <source>
        <dbReference type="ARBA" id="ARBA00010641"/>
    </source>
</evidence>
<dbReference type="InterPro" id="IPR013324">
    <property type="entry name" value="RNA_pol_sigma_r3/r4-like"/>
</dbReference>
<evidence type="ECO:0000259" key="7">
    <source>
        <dbReference type="Pfam" id="PF08281"/>
    </source>
</evidence>
<evidence type="ECO:0000256" key="2">
    <source>
        <dbReference type="ARBA" id="ARBA00023015"/>
    </source>
</evidence>
<dbReference type="NCBIfam" id="TIGR02937">
    <property type="entry name" value="sigma70-ECF"/>
    <property type="match status" value="1"/>
</dbReference>
<dbReference type="SUPFAM" id="SSF88946">
    <property type="entry name" value="Sigma2 domain of RNA polymerase sigma factors"/>
    <property type="match status" value="1"/>
</dbReference>
<comment type="caution">
    <text evidence="8">The sequence shown here is derived from an EMBL/GenBank/DDBJ whole genome shotgun (WGS) entry which is preliminary data.</text>
</comment>
<dbReference type="InterPro" id="IPR039425">
    <property type="entry name" value="RNA_pol_sigma-70-like"/>
</dbReference>
<keyword evidence="9" id="KW-1185">Reference proteome</keyword>
<evidence type="ECO:0000256" key="5">
    <source>
        <dbReference type="ARBA" id="ARBA00023163"/>
    </source>
</evidence>
<keyword evidence="3" id="KW-0731">Sigma factor</keyword>
<dbReference type="CDD" id="cd06171">
    <property type="entry name" value="Sigma70_r4"/>
    <property type="match status" value="1"/>
</dbReference>
<dbReference type="RefSeq" id="WP_312879033.1">
    <property type="nucleotide sequence ID" value="NZ_JACCBA010000001.1"/>
</dbReference>